<organism evidence="2 3">
    <name type="scientific">Natranaeroarchaeum sulfidigenes</name>
    <dbReference type="NCBI Taxonomy" id="2784880"/>
    <lineage>
        <taxon>Archaea</taxon>
        <taxon>Methanobacteriati</taxon>
        <taxon>Methanobacteriota</taxon>
        <taxon>Stenosarchaea group</taxon>
        <taxon>Halobacteria</taxon>
        <taxon>Halobacteriales</taxon>
        <taxon>Natronoarchaeaceae</taxon>
        <taxon>Natranaeroarchaeum</taxon>
    </lineage>
</organism>
<dbReference type="KEGG" id="hara:AArcS_2989"/>
<dbReference type="SUPFAM" id="SSF109755">
    <property type="entry name" value="PhoU-like"/>
    <property type="match status" value="1"/>
</dbReference>
<evidence type="ECO:0000313" key="3">
    <source>
        <dbReference type="Proteomes" id="UP000663586"/>
    </source>
</evidence>
<dbReference type="InterPro" id="IPR028366">
    <property type="entry name" value="PhoU"/>
</dbReference>
<dbReference type="InterPro" id="IPR038078">
    <property type="entry name" value="PhoU-like_sf"/>
</dbReference>
<dbReference type="PANTHER" id="PTHR42930">
    <property type="entry name" value="PHOSPHATE-SPECIFIC TRANSPORT SYSTEM ACCESSORY PROTEIN PHOU"/>
    <property type="match status" value="1"/>
</dbReference>
<dbReference type="InterPro" id="IPR007159">
    <property type="entry name" value="SpoVT-AbrB_dom"/>
</dbReference>
<dbReference type="PANTHER" id="PTHR42930:SF6">
    <property type="entry name" value="PHOSPHATE REGULATORY PROTEIN-LIKE PROTEIN"/>
    <property type="match status" value="1"/>
</dbReference>
<feature type="domain" description="SpoVT-AbrB" evidence="1">
    <location>
        <begin position="14"/>
        <end position="60"/>
    </location>
</feature>
<name>A0A897N1H0_9EURY</name>
<gene>
    <name evidence="2" type="primary">phoU5</name>
    <name evidence="2" type="ORF">AArcS_2989</name>
</gene>
<dbReference type="Proteomes" id="UP000663586">
    <property type="component" value="Chromosome"/>
</dbReference>
<sequence>MNGSPEPVERKVQLTGGSTYTISLPKEWATTNDVETGTPLVLYPSEERLVALKRSARNSDNWIAIDVRDVDPEALKKTLETAYVTGYDEITLESPTGLTAEQRRAARSAVNGLVGVEIQDVTEDSLLVHSLLDGTEVSLRQTVVQMQLTALSMHEDAIRAILENDDELARRVIDQDDDVDRLFALVSRQFHRGLAEFREIAQLDVDRPTAFAYYRMARQLERVADHAEKTATVATRQHEAPPERFHEELLTLGERARGVLRAALEAGLDDGSVSDLQTVFVDRDSVVADVRALDRSLYDEDVPEPQLLASVLDSIERIAEYGANVAETGLQSALGSANE</sequence>
<keyword evidence="3" id="KW-1185">Reference proteome</keyword>
<dbReference type="AlphaFoldDB" id="A0A897N1H0"/>
<evidence type="ECO:0000259" key="1">
    <source>
        <dbReference type="SMART" id="SM00966"/>
    </source>
</evidence>
<dbReference type="GO" id="GO:0045936">
    <property type="term" value="P:negative regulation of phosphate metabolic process"/>
    <property type="evidence" value="ECO:0007669"/>
    <property type="project" value="InterPro"/>
</dbReference>
<evidence type="ECO:0000313" key="2">
    <source>
        <dbReference type="EMBL" id="QSG04176.1"/>
    </source>
</evidence>
<dbReference type="GeneID" id="70686367"/>
<reference evidence="2" key="1">
    <citation type="submission" date="2020-11" db="EMBL/GenBank/DDBJ databases">
        <title>Carbohydrate-dependent, anaerobic sulfur respiration: A novel catabolism in halophilic archaea.</title>
        <authorList>
            <person name="Sorokin D.Y."/>
            <person name="Messina E."/>
            <person name="Smedile F."/>
            <person name="La Cono V."/>
            <person name="Hallsworth J.E."/>
            <person name="Yakimov M.M."/>
        </authorList>
    </citation>
    <scope>NUCLEOTIDE SEQUENCE</scope>
    <source>
        <strain evidence="2">AArc-S</strain>
    </source>
</reference>
<dbReference type="GO" id="GO:0030643">
    <property type="term" value="P:intracellular phosphate ion homeostasis"/>
    <property type="evidence" value="ECO:0007669"/>
    <property type="project" value="InterPro"/>
</dbReference>
<protein>
    <submittedName>
        <fullName evidence="2">Phosphate uptake regulator</fullName>
    </submittedName>
</protein>
<accession>A0A897N1H0</accession>
<dbReference type="Pfam" id="PF01895">
    <property type="entry name" value="PhoU"/>
    <property type="match status" value="1"/>
</dbReference>
<dbReference type="EMBL" id="CP064786">
    <property type="protein sequence ID" value="QSG04176.1"/>
    <property type="molecule type" value="Genomic_DNA"/>
</dbReference>
<dbReference type="RefSeq" id="WP_238478200.1">
    <property type="nucleotide sequence ID" value="NZ_CP064786.1"/>
</dbReference>
<dbReference type="GO" id="GO:0003677">
    <property type="term" value="F:DNA binding"/>
    <property type="evidence" value="ECO:0007669"/>
    <property type="project" value="InterPro"/>
</dbReference>
<dbReference type="InterPro" id="IPR026022">
    <property type="entry name" value="PhoU_dom"/>
</dbReference>
<dbReference type="SMART" id="SM00966">
    <property type="entry name" value="SpoVT_AbrB"/>
    <property type="match status" value="1"/>
</dbReference>
<dbReference type="Gene3D" id="1.20.58.220">
    <property type="entry name" value="Phosphate transport system protein phou homolog 2, domain 2"/>
    <property type="match status" value="1"/>
</dbReference>
<proteinExistence type="predicted"/>
<dbReference type="Pfam" id="PF04014">
    <property type="entry name" value="MazE_antitoxin"/>
    <property type="match status" value="1"/>
</dbReference>